<dbReference type="EMBL" id="FN555004">
    <property type="protein sequence ID" value="CBG40356.1"/>
    <property type="molecule type" value="Genomic_DNA"/>
</dbReference>
<evidence type="ECO:0000256" key="1">
    <source>
        <dbReference type="SAM" id="MobiDB-lite"/>
    </source>
</evidence>
<dbReference type="InterPro" id="IPR036909">
    <property type="entry name" value="Cyt_c-like_dom_sf"/>
</dbReference>
<accession>D3UIN1</accession>
<sequence length="211" mass="23437">MMRKIFYTFVCSCLFASAETLYITDDDVPIYSPKNYQKIGVIARGISGEKIKEDDQWVVLKIQGFQKKDDEKTLYATNGKELPAILFDKENNGTTLEVAIPKDKVSQDQSKIWQDGRMLYENTCSTCHSTHSPKEYSALEWESIFSTMRLFSMPTDNEAKKILEYLKSHANDGYATDESDTATEENTGVSASEATGGNPGANASKIPGAGQ</sequence>
<dbReference type="AlphaFoldDB" id="D3UIN1"/>
<organism evidence="2 3">
    <name type="scientific">Helicobacter mustelae (strain ATCC 43772 / CCUG 25715 / CIP 103759 / LMG 18044 / NCTC 12198 / R85-136P)</name>
    <name type="common">Campylobacter mustelae</name>
    <dbReference type="NCBI Taxonomy" id="679897"/>
    <lineage>
        <taxon>Bacteria</taxon>
        <taxon>Pseudomonadati</taxon>
        <taxon>Campylobacterota</taxon>
        <taxon>Epsilonproteobacteria</taxon>
        <taxon>Campylobacterales</taxon>
        <taxon>Helicobacteraceae</taxon>
        <taxon>Helicobacter</taxon>
    </lineage>
</organism>
<name>D3UIN1_HELM1</name>
<dbReference type="KEGG" id="hms:HMU11010"/>
<dbReference type="GO" id="GO:0009055">
    <property type="term" value="F:electron transfer activity"/>
    <property type="evidence" value="ECO:0007669"/>
    <property type="project" value="InterPro"/>
</dbReference>
<protein>
    <submittedName>
        <fullName evidence="2">Putative periplasmic protein</fullName>
    </submittedName>
</protein>
<reference evidence="2 3" key="1">
    <citation type="journal article" date="2010" name="BMC Genomics">
        <title>Comparative genomics and proteomics of Helicobacter mustelae, an ulcerogenic and carcinogenic gastric pathogen.</title>
        <authorList>
            <person name="O'Toole P.W."/>
            <person name="Snelling W.J."/>
            <person name="Canchaya C."/>
            <person name="Forde B.M."/>
            <person name="Hardie K.R."/>
            <person name="Josenhans C."/>
            <person name="Graham R.L.J."/>
            <person name="McMullan G."/>
            <person name="Parkhill J."/>
            <person name="Belda E."/>
            <person name="Bentley S.D."/>
        </authorList>
    </citation>
    <scope>NUCLEOTIDE SEQUENCE [LARGE SCALE GENOMIC DNA]</scope>
    <source>
        <strain evidence="3">ATCC 43772 / LMG 18044 / NCTC 12198 / 12198</strain>
    </source>
</reference>
<evidence type="ECO:0000313" key="3">
    <source>
        <dbReference type="Proteomes" id="UP000001522"/>
    </source>
</evidence>
<dbReference type="eggNOG" id="COG3005">
    <property type="taxonomic scope" value="Bacteria"/>
</dbReference>
<dbReference type="GO" id="GO:0020037">
    <property type="term" value="F:heme binding"/>
    <property type="evidence" value="ECO:0007669"/>
    <property type="project" value="InterPro"/>
</dbReference>
<dbReference type="RefSeq" id="WP_013023426.1">
    <property type="nucleotide sequence ID" value="NC_013949.1"/>
</dbReference>
<proteinExistence type="predicted"/>
<dbReference type="SUPFAM" id="SSF46626">
    <property type="entry name" value="Cytochrome c"/>
    <property type="match status" value="1"/>
</dbReference>
<dbReference type="HOGENOM" id="CLU_113255_0_0_7"/>
<feature type="region of interest" description="Disordered" evidence="1">
    <location>
        <begin position="173"/>
        <end position="211"/>
    </location>
</feature>
<keyword evidence="3" id="KW-1185">Reference proteome</keyword>
<dbReference type="Gene3D" id="1.10.760.10">
    <property type="entry name" value="Cytochrome c-like domain"/>
    <property type="match status" value="1"/>
</dbReference>
<dbReference type="STRING" id="679897.HMU11010"/>
<gene>
    <name evidence="2" type="ordered locus">HMU11010</name>
</gene>
<feature type="compositionally biased region" description="Polar residues" evidence="1">
    <location>
        <begin position="184"/>
        <end position="195"/>
    </location>
</feature>
<dbReference type="Proteomes" id="UP000001522">
    <property type="component" value="Chromosome"/>
</dbReference>
<evidence type="ECO:0000313" key="2">
    <source>
        <dbReference type="EMBL" id="CBG40356.1"/>
    </source>
</evidence>